<evidence type="ECO:0000313" key="5">
    <source>
        <dbReference type="EMBL" id="KIO16432.1"/>
    </source>
</evidence>
<dbReference type="STRING" id="1051891.A0A0C3L496"/>
<organism evidence="5 6">
    <name type="scientific">Tulasnella calospora MUT 4182</name>
    <dbReference type="NCBI Taxonomy" id="1051891"/>
    <lineage>
        <taxon>Eukaryota</taxon>
        <taxon>Fungi</taxon>
        <taxon>Dikarya</taxon>
        <taxon>Basidiomycota</taxon>
        <taxon>Agaricomycotina</taxon>
        <taxon>Agaricomycetes</taxon>
        <taxon>Cantharellales</taxon>
        <taxon>Tulasnellaceae</taxon>
        <taxon>Tulasnella</taxon>
    </lineage>
</organism>
<evidence type="ECO:0000256" key="4">
    <source>
        <dbReference type="RuleBase" id="RU364035"/>
    </source>
</evidence>
<dbReference type="HOGENOM" id="CLU_1807655_0_0_1"/>
<gene>
    <name evidence="5" type="ORF">M407DRAFT_33919</name>
</gene>
<dbReference type="GO" id="GO:0005643">
    <property type="term" value="C:nuclear pore"/>
    <property type="evidence" value="ECO:0007669"/>
    <property type="project" value="UniProtKB-SubCell"/>
</dbReference>
<keyword evidence="4" id="KW-0472">Membrane</keyword>
<keyword evidence="4" id="KW-0813">Transport</keyword>
<reference evidence="6" key="2">
    <citation type="submission" date="2015-01" db="EMBL/GenBank/DDBJ databases">
        <title>Evolutionary Origins and Diversification of the Mycorrhizal Mutualists.</title>
        <authorList>
            <consortium name="DOE Joint Genome Institute"/>
            <consortium name="Mycorrhizal Genomics Consortium"/>
            <person name="Kohler A."/>
            <person name="Kuo A."/>
            <person name="Nagy L.G."/>
            <person name="Floudas D."/>
            <person name="Copeland A."/>
            <person name="Barry K.W."/>
            <person name="Cichocki N."/>
            <person name="Veneault-Fourrey C."/>
            <person name="LaButti K."/>
            <person name="Lindquist E.A."/>
            <person name="Lipzen A."/>
            <person name="Lundell T."/>
            <person name="Morin E."/>
            <person name="Murat C."/>
            <person name="Riley R."/>
            <person name="Ohm R."/>
            <person name="Sun H."/>
            <person name="Tunlid A."/>
            <person name="Henrissat B."/>
            <person name="Grigoriev I.V."/>
            <person name="Hibbett D.S."/>
            <person name="Martin F."/>
        </authorList>
    </citation>
    <scope>NUCLEOTIDE SEQUENCE [LARGE SCALE GENOMIC DNA]</scope>
    <source>
        <strain evidence="6">MUT 4182</strain>
    </source>
</reference>
<evidence type="ECO:0000256" key="2">
    <source>
        <dbReference type="ARBA" id="ARBA00010186"/>
    </source>
</evidence>
<keyword evidence="4" id="KW-0653">Protein transport</keyword>
<name>A0A0C3L496_9AGAM</name>
<evidence type="ECO:0000313" key="6">
    <source>
        <dbReference type="Proteomes" id="UP000054248"/>
    </source>
</evidence>
<keyword evidence="6" id="KW-1185">Reference proteome</keyword>
<dbReference type="GO" id="GO:0016973">
    <property type="term" value="P:poly(A)+ mRNA export from nucleus"/>
    <property type="evidence" value="ECO:0007669"/>
    <property type="project" value="TreeGrafter"/>
</dbReference>
<evidence type="ECO:0000256" key="3">
    <source>
        <dbReference type="ARBA" id="ARBA00023242"/>
    </source>
</evidence>
<dbReference type="Pfam" id="PF04097">
    <property type="entry name" value="Nic96"/>
    <property type="match status" value="1"/>
</dbReference>
<accession>A0A0C3L496</accession>
<reference evidence="5 6" key="1">
    <citation type="submission" date="2014-04" db="EMBL/GenBank/DDBJ databases">
        <authorList>
            <consortium name="DOE Joint Genome Institute"/>
            <person name="Kuo A."/>
            <person name="Girlanda M."/>
            <person name="Perotto S."/>
            <person name="Kohler A."/>
            <person name="Nagy L.G."/>
            <person name="Floudas D."/>
            <person name="Copeland A."/>
            <person name="Barry K.W."/>
            <person name="Cichocki N."/>
            <person name="Veneault-Fourrey C."/>
            <person name="LaButti K."/>
            <person name="Lindquist E.A."/>
            <person name="Lipzen A."/>
            <person name="Lundell T."/>
            <person name="Morin E."/>
            <person name="Murat C."/>
            <person name="Sun H."/>
            <person name="Tunlid A."/>
            <person name="Henrissat B."/>
            <person name="Grigoriev I.V."/>
            <person name="Hibbett D.S."/>
            <person name="Martin F."/>
            <person name="Nordberg H.P."/>
            <person name="Cantor M.N."/>
            <person name="Hua S.X."/>
        </authorList>
    </citation>
    <scope>NUCLEOTIDE SEQUENCE [LARGE SCALE GENOMIC DNA]</scope>
    <source>
        <strain evidence="5 6">MUT 4182</strain>
    </source>
</reference>
<dbReference type="Proteomes" id="UP000054248">
    <property type="component" value="Unassembled WGS sequence"/>
</dbReference>
<comment type="subcellular location">
    <subcellularLocation>
        <location evidence="1">Nucleus envelope</location>
    </subcellularLocation>
    <subcellularLocation>
        <location evidence="4">Nucleus</location>
        <location evidence="4">Nuclear pore complex</location>
    </subcellularLocation>
</comment>
<keyword evidence="3 4" id="KW-0539">Nucleus</keyword>
<dbReference type="EMBL" id="KN823567">
    <property type="protein sequence ID" value="KIO16432.1"/>
    <property type="molecule type" value="Genomic_DNA"/>
</dbReference>
<proteinExistence type="inferred from homology"/>
<sequence>MYELRGERTKESQEVVKLIRARSAMDRYAQGDMEGALEAIEASDIIPLDGDLRSLNRRVDQFKFMDPAITRNLGEILMLTMNIIVGLHARTKTANISDIDRQSRLARLRQKAKAVSTLAGLQRMSISSDILGQLNRLEVKVAH</sequence>
<comment type="similarity">
    <text evidence="2 4">Belongs to the nucleoporin interacting component (NIC) family.</text>
</comment>
<dbReference type="AlphaFoldDB" id="A0A0C3L496"/>
<dbReference type="PANTHER" id="PTHR11225:SF4">
    <property type="entry name" value="NUCLEAR PORE COMPLEX PROTEIN NUP93"/>
    <property type="match status" value="1"/>
</dbReference>
<keyword evidence="4" id="KW-0509">mRNA transport</keyword>
<protein>
    <recommendedName>
        <fullName evidence="4">Nuclear pore protein</fullName>
    </recommendedName>
</protein>
<evidence type="ECO:0000256" key="1">
    <source>
        <dbReference type="ARBA" id="ARBA00004259"/>
    </source>
</evidence>
<dbReference type="OrthoDB" id="1918363at2759"/>
<dbReference type="GO" id="GO:0006606">
    <property type="term" value="P:protein import into nucleus"/>
    <property type="evidence" value="ECO:0007669"/>
    <property type="project" value="TreeGrafter"/>
</dbReference>
<keyword evidence="4" id="KW-0906">Nuclear pore complex</keyword>
<dbReference type="GO" id="GO:0017056">
    <property type="term" value="F:structural constituent of nuclear pore"/>
    <property type="evidence" value="ECO:0007669"/>
    <property type="project" value="InterPro"/>
</dbReference>
<keyword evidence="4" id="KW-0811">Translocation</keyword>
<dbReference type="InterPro" id="IPR007231">
    <property type="entry name" value="Nucleoporin_int_Nup93/Nic96"/>
</dbReference>
<dbReference type="PANTHER" id="PTHR11225">
    <property type="entry name" value="NUCLEAR PORE COMPLEX PROTEIN NUP93 NUCLEOPORIN NUP93 DEAD EYE PROTEIN"/>
    <property type="match status" value="1"/>
</dbReference>